<dbReference type="AlphaFoldDB" id="A0A653A0J8"/>
<sequence length="60" mass="6446">MNARRSRSRLILSIKTSPFHSFSHLAGKSIINLTAASYPGVIPRDGRTCFGPAKGCAQCP</sequence>
<protein>
    <submittedName>
        <fullName evidence="1">Uncharacterized protein</fullName>
    </submittedName>
</protein>
<proteinExistence type="predicted"/>
<organism evidence="1">
    <name type="scientific">Uncultured Desulfatiglans sp</name>
    <dbReference type="NCBI Taxonomy" id="1748965"/>
    <lineage>
        <taxon>Bacteria</taxon>
        <taxon>Pseudomonadati</taxon>
        <taxon>Thermodesulfobacteriota</taxon>
        <taxon>Desulfobacteria</taxon>
        <taxon>Desulfatiglandales</taxon>
        <taxon>Desulfatiglandaceae</taxon>
        <taxon>Desulfatiglans</taxon>
        <taxon>environmental samples</taxon>
    </lineage>
</organism>
<reference evidence="1" key="1">
    <citation type="submission" date="2018-07" db="EMBL/GenBank/DDBJ databases">
        <authorList>
            <consortium name="Genoscope - CEA"/>
            <person name="William W."/>
        </authorList>
    </citation>
    <scope>NUCLEOTIDE SEQUENCE</scope>
    <source>
        <strain evidence="1">IK1</strain>
    </source>
</reference>
<dbReference type="EMBL" id="UPXX01000003">
    <property type="protein sequence ID" value="VBB41561.1"/>
    <property type="molecule type" value="Genomic_DNA"/>
</dbReference>
<accession>A0A653A0J8</accession>
<gene>
    <name evidence="1" type="ORF">TRIP_B110126</name>
</gene>
<evidence type="ECO:0000313" key="1">
    <source>
        <dbReference type="EMBL" id="VBB41561.1"/>
    </source>
</evidence>
<name>A0A653A0J8_UNCDX</name>